<dbReference type="SUPFAM" id="SSF54523">
    <property type="entry name" value="Pili subunits"/>
    <property type="match status" value="1"/>
</dbReference>
<evidence type="ECO:0000313" key="14">
    <source>
        <dbReference type="Proteomes" id="UP000272833"/>
    </source>
</evidence>
<dbReference type="RefSeq" id="WP_125873791.1">
    <property type="nucleotide sequence ID" value="NZ_RHRS01000010.1"/>
</dbReference>
<evidence type="ECO:0000313" key="13">
    <source>
        <dbReference type="EMBL" id="RRW37992.1"/>
    </source>
</evidence>
<comment type="subcellular location">
    <subcellularLocation>
        <location evidence="1">Cell inner membrane</location>
        <topology evidence="1">Single-pass membrane protein</topology>
    </subcellularLocation>
</comment>
<dbReference type="GO" id="GO:0015627">
    <property type="term" value="C:type II protein secretion system complex"/>
    <property type="evidence" value="ECO:0007669"/>
    <property type="project" value="InterPro"/>
</dbReference>
<dbReference type="Pfam" id="PF12019">
    <property type="entry name" value="GspH"/>
    <property type="match status" value="1"/>
</dbReference>
<evidence type="ECO:0000256" key="7">
    <source>
        <dbReference type="ARBA" id="ARBA00022989"/>
    </source>
</evidence>
<name>A0A3R9CW27_ECTOL</name>
<keyword evidence="4" id="KW-0488">Methylation</keyword>
<gene>
    <name evidence="13" type="ORF">EGJ44_05700</name>
</gene>
<dbReference type="PROSITE" id="PS00409">
    <property type="entry name" value="PROKAR_NTER_METHYL"/>
    <property type="match status" value="1"/>
</dbReference>
<dbReference type="NCBIfam" id="TIGR02532">
    <property type="entry name" value="IV_pilin_GFxxxE"/>
    <property type="match status" value="1"/>
</dbReference>
<dbReference type="Gene3D" id="3.30.700.10">
    <property type="entry name" value="Glycoprotein, Type 4 Pilin"/>
    <property type="match status" value="1"/>
</dbReference>
<accession>A0A3R9CW27</accession>
<proteinExistence type="inferred from homology"/>
<dbReference type="EMBL" id="RHRS01000010">
    <property type="protein sequence ID" value="RRW37992.1"/>
    <property type="molecule type" value="Genomic_DNA"/>
</dbReference>
<feature type="transmembrane region" description="Helical" evidence="11">
    <location>
        <begin position="20"/>
        <end position="43"/>
    </location>
</feature>
<evidence type="ECO:0000256" key="6">
    <source>
        <dbReference type="ARBA" id="ARBA00022692"/>
    </source>
</evidence>
<dbReference type="InterPro" id="IPR012902">
    <property type="entry name" value="N_methyl_site"/>
</dbReference>
<evidence type="ECO:0000256" key="8">
    <source>
        <dbReference type="ARBA" id="ARBA00023136"/>
    </source>
</evidence>
<keyword evidence="5" id="KW-0997">Cell inner membrane</keyword>
<keyword evidence="8 11" id="KW-0472">Membrane</keyword>
<keyword evidence="3" id="KW-1003">Cell membrane</keyword>
<dbReference type="InterPro" id="IPR045584">
    <property type="entry name" value="Pilin-like"/>
</dbReference>
<dbReference type="InterPro" id="IPR022346">
    <property type="entry name" value="T2SS_GspH"/>
</dbReference>
<dbReference type="GO" id="GO:0015628">
    <property type="term" value="P:protein secretion by the type II secretion system"/>
    <property type="evidence" value="ECO:0007669"/>
    <property type="project" value="InterPro"/>
</dbReference>
<evidence type="ECO:0000256" key="1">
    <source>
        <dbReference type="ARBA" id="ARBA00004377"/>
    </source>
</evidence>
<evidence type="ECO:0000256" key="9">
    <source>
        <dbReference type="ARBA" id="ARBA00025772"/>
    </source>
</evidence>
<dbReference type="Pfam" id="PF07963">
    <property type="entry name" value="N_methyl"/>
    <property type="match status" value="1"/>
</dbReference>
<dbReference type="Proteomes" id="UP000272833">
    <property type="component" value="Unassembled WGS sequence"/>
</dbReference>
<evidence type="ECO:0000256" key="11">
    <source>
        <dbReference type="SAM" id="Phobius"/>
    </source>
</evidence>
<feature type="domain" description="General secretion pathway GspH" evidence="12">
    <location>
        <begin position="58"/>
        <end position="142"/>
    </location>
</feature>
<evidence type="ECO:0000256" key="5">
    <source>
        <dbReference type="ARBA" id="ARBA00022519"/>
    </source>
</evidence>
<evidence type="ECO:0000256" key="4">
    <source>
        <dbReference type="ARBA" id="ARBA00022481"/>
    </source>
</evidence>
<comment type="caution">
    <text evidence="13">The sequence shown here is derived from an EMBL/GenBank/DDBJ whole genome shotgun (WGS) entry which is preliminary data.</text>
</comment>
<protein>
    <recommendedName>
        <fullName evidence="2">Type II secretion system protein H</fullName>
    </recommendedName>
    <alternativeName>
        <fullName evidence="10">General secretion pathway protein H</fullName>
    </alternativeName>
</protein>
<comment type="similarity">
    <text evidence="9">Belongs to the GSP H family.</text>
</comment>
<evidence type="ECO:0000259" key="12">
    <source>
        <dbReference type="Pfam" id="PF12019"/>
    </source>
</evidence>
<evidence type="ECO:0000256" key="10">
    <source>
        <dbReference type="ARBA" id="ARBA00030775"/>
    </source>
</evidence>
<dbReference type="AlphaFoldDB" id="A0A3R9CW27"/>
<keyword evidence="7 11" id="KW-1133">Transmembrane helix</keyword>
<reference evidence="13 14" key="1">
    <citation type="submission" date="2018-10" db="EMBL/GenBank/DDBJ databases">
        <title>Transmission dynamics of multidrug resistant bacteria on intensive care unit surfaces.</title>
        <authorList>
            <person name="D'Souza A.W."/>
            <person name="Potter R.F."/>
            <person name="Wallace M."/>
            <person name="Shupe A."/>
            <person name="Patel S."/>
            <person name="Sun S."/>
            <person name="Gul D."/>
            <person name="Kwon J.H."/>
            <person name="Andleeb S."/>
            <person name="Burnham C.-A.D."/>
            <person name="Dantas G."/>
        </authorList>
    </citation>
    <scope>NUCLEOTIDE SEQUENCE [LARGE SCALE GENOMIC DNA]</scope>
    <source>
        <strain evidence="13 14">PO_271</strain>
    </source>
</reference>
<dbReference type="GO" id="GO:0005886">
    <property type="term" value="C:plasma membrane"/>
    <property type="evidence" value="ECO:0007669"/>
    <property type="project" value="UniProtKB-SubCell"/>
</dbReference>
<sequence>MPYAKDCKLLVAHPPLNGRVSGFTLIELMVTLAVLAIFISIAVPSFGRLIENNRVTATANEFHALLISARSDAVTKRTSITVTQDSNSWSSGDRSVEIPASVTITPSATSIVFNPNGTATASNTSFSNSDDSLSFTVSTQAVGFIRKVQD</sequence>
<keyword evidence="6 11" id="KW-0812">Transmembrane</keyword>
<organism evidence="13 14">
    <name type="scientific">Ectopseudomonas oleovorans</name>
    <name type="common">Pseudomonas oleovorans</name>
    <dbReference type="NCBI Taxonomy" id="301"/>
    <lineage>
        <taxon>Bacteria</taxon>
        <taxon>Pseudomonadati</taxon>
        <taxon>Pseudomonadota</taxon>
        <taxon>Gammaproteobacteria</taxon>
        <taxon>Pseudomonadales</taxon>
        <taxon>Pseudomonadaceae</taxon>
        <taxon>Ectopseudomonas</taxon>
    </lineage>
</organism>
<evidence type="ECO:0000256" key="2">
    <source>
        <dbReference type="ARBA" id="ARBA00021549"/>
    </source>
</evidence>
<evidence type="ECO:0000256" key="3">
    <source>
        <dbReference type="ARBA" id="ARBA00022475"/>
    </source>
</evidence>